<dbReference type="EC" id="1.-.-.-" evidence="2"/>
<proteinExistence type="predicted"/>
<name>A0ABW5MC26_9BACT</name>
<organism evidence="2 3">
    <name type="scientific">Spirosoma soli</name>
    <dbReference type="NCBI Taxonomy" id="1770529"/>
    <lineage>
        <taxon>Bacteria</taxon>
        <taxon>Pseudomonadati</taxon>
        <taxon>Bacteroidota</taxon>
        <taxon>Cytophagia</taxon>
        <taxon>Cytophagales</taxon>
        <taxon>Cytophagaceae</taxon>
        <taxon>Spirosoma</taxon>
    </lineage>
</organism>
<evidence type="ECO:0000313" key="2">
    <source>
        <dbReference type="EMBL" id="MFD2573823.1"/>
    </source>
</evidence>
<dbReference type="Proteomes" id="UP001597469">
    <property type="component" value="Unassembled WGS sequence"/>
</dbReference>
<evidence type="ECO:0000259" key="1">
    <source>
        <dbReference type="Pfam" id="PF09995"/>
    </source>
</evidence>
<dbReference type="EMBL" id="JBHULN010000021">
    <property type="protein sequence ID" value="MFD2573823.1"/>
    <property type="molecule type" value="Genomic_DNA"/>
</dbReference>
<dbReference type="InterPro" id="IPR018713">
    <property type="entry name" value="MPAB/Lcp_cat_dom"/>
</dbReference>
<dbReference type="InterPro" id="IPR037473">
    <property type="entry name" value="Lcp-like"/>
</dbReference>
<feature type="domain" description="ER-bound oxygenase mpaB/mpaB'/Rubber oxygenase catalytic" evidence="1">
    <location>
        <begin position="125"/>
        <end position="330"/>
    </location>
</feature>
<dbReference type="PANTHER" id="PTHR37539">
    <property type="entry name" value="SECRETED PROTEIN-RELATED"/>
    <property type="match status" value="1"/>
</dbReference>
<comment type="caution">
    <text evidence="2">The sequence shown here is derived from an EMBL/GenBank/DDBJ whole genome shotgun (WGS) entry which is preliminary data.</text>
</comment>
<gene>
    <name evidence="2" type="ORF">ACFSUS_24515</name>
</gene>
<evidence type="ECO:0000313" key="3">
    <source>
        <dbReference type="Proteomes" id="UP001597469"/>
    </source>
</evidence>
<dbReference type="PANTHER" id="PTHR37539:SF1">
    <property type="entry name" value="ER-BOUND OXYGENASE MPAB_MPAB'_RUBBER OXYGENASE CATALYTIC DOMAIN-CONTAINING PROTEIN"/>
    <property type="match status" value="1"/>
</dbReference>
<keyword evidence="2" id="KW-0560">Oxidoreductase</keyword>
<reference evidence="3" key="1">
    <citation type="journal article" date="2019" name="Int. J. Syst. Evol. Microbiol.">
        <title>The Global Catalogue of Microorganisms (GCM) 10K type strain sequencing project: providing services to taxonomists for standard genome sequencing and annotation.</title>
        <authorList>
            <consortium name="The Broad Institute Genomics Platform"/>
            <consortium name="The Broad Institute Genome Sequencing Center for Infectious Disease"/>
            <person name="Wu L."/>
            <person name="Ma J."/>
        </authorList>
    </citation>
    <scope>NUCLEOTIDE SEQUENCE [LARGE SCALE GENOMIC DNA]</scope>
    <source>
        <strain evidence="3">KCTC 42805</strain>
    </source>
</reference>
<dbReference type="GO" id="GO:0016491">
    <property type="term" value="F:oxidoreductase activity"/>
    <property type="evidence" value="ECO:0007669"/>
    <property type="project" value="UniProtKB-KW"/>
</dbReference>
<dbReference type="Pfam" id="PF09995">
    <property type="entry name" value="MPAB_Lcp_cat"/>
    <property type="match status" value="1"/>
</dbReference>
<sequence length="353" mass="39362">MPTLIKPSRSFTDELLQQYRQQGDAPADAVIAAVVEAGGPGGLRSLMQWLADTTDFSTRKQHEAVQTFFVEYAKLPTWADVGRMKRGMAFFKKHAGQIGLTLGCFSLPYCYLGANGAQVLWLTERIKNDTARRLQETGEWVFGVNDPKEWNFIPPKASLPEEKGEVKAIARTLKIRLIHAGARWYSLHSGRWNMDWGFPVNQEDMAGTNLAFSYIVLRGLRKAGVTASEQEEEDYLHQINVIGYINGVAEELLPHNLREAYLLDRAIARRQFASSEAGIGLTKSLLNAIAQQAGSATNRPEAVRNLAAGEMRFFMGDQYADWLEVPNAPVEKRLAGLVNRLPIFPNSPVVRSV</sequence>
<dbReference type="RefSeq" id="WP_381526876.1">
    <property type="nucleotide sequence ID" value="NZ_JBHULN010000021.1"/>
</dbReference>
<protein>
    <submittedName>
        <fullName evidence="2">Oxygenase MpaB family protein</fullName>
        <ecNumber evidence="2">1.-.-.-</ecNumber>
    </submittedName>
</protein>
<keyword evidence="3" id="KW-1185">Reference proteome</keyword>
<accession>A0ABW5MC26</accession>